<comment type="caution">
    <text evidence="8">The sequence shown here is derived from an EMBL/GenBank/DDBJ whole genome shotgun (WGS) entry which is preliminary data.</text>
</comment>
<evidence type="ECO:0000259" key="7">
    <source>
        <dbReference type="PROSITE" id="PS50067"/>
    </source>
</evidence>
<comment type="similarity">
    <text evidence="4 5">Belongs to the TRAFAC class myosin-kinesin ATPase superfamily. Kinesin family.</text>
</comment>
<keyword evidence="9" id="KW-1185">Reference proteome</keyword>
<evidence type="ECO:0000256" key="3">
    <source>
        <dbReference type="ARBA" id="ARBA00023175"/>
    </source>
</evidence>
<name>A0AAE0KPX8_9CHLO</name>
<dbReference type="InterPro" id="IPR036961">
    <property type="entry name" value="Kinesin_motor_dom_sf"/>
</dbReference>
<evidence type="ECO:0000256" key="1">
    <source>
        <dbReference type="ARBA" id="ARBA00022741"/>
    </source>
</evidence>
<organism evidence="8 9">
    <name type="scientific">Cymbomonas tetramitiformis</name>
    <dbReference type="NCBI Taxonomy" id="36881"/>
    <lineage>
        <taxon>Eukaryota</taxon>
        <taxon>Viridiplantae</taxon>
        <taxon>Chlorophyta</taxon>
        <taxon>Pyramimonadophyceae</taxon>
        <taxon>Pyramimonadales</taxon>
        <taxon>Pyramimonadaceae</taxon>
        <taxon>Cymbomonas</taxon>
    </lineage>
</organism>
<evidence type="ECO:0000256" key="6">
    <source>
        <dbReference type="SAM" id="Coils"/>
    </source>
</evidence>
<protein>
    <recommendedName>
        <fullName evidence="5">Kinesin-like protein</fullName>
    </recommendedName>
</protein>
<feature type="domain" description="Kinesin motor" evidence="7">
    <location>
        <begin position="167"/>
        <end position="500"/>
    </location>
</feature>
<dbReference type="GO" id="GO:0005524">
    <property type="term" value="F:ATP binding"/>
    <property type="evidence" value="ECO:0007669"/>
    <property type="project" value="UniProtKB-UniRule"/>
</dbReference>
<sequence>MMTGGTGGGGVHSMEDEMAVRQAELRASEAHVEALEAQLTEKSGALADSLAHLAKSQSRLSACKTQLTDCKAQLDVKELELTTLESKCNTLEAELKEKDDLIAKQDDTDRLLVDQERQLKQAASRFRDLEVQMRQQEQGMKEVQSKYTAEYSLRRELHEIVQELRGNIRVLCRVRPLKPAEYENGDESSIVYLPEECKLRLTKYNEGPFADMYQEFEFDHIFPETSSQEEVFAAVKPAVQSLIDGFNVCIFAYGQTGSGKTFTMEGVDDNRGVNYRALDYLFDVVGSFPPTVEADMEISMVEIYNETVRDLLAERPAADEKLQALDIKFSVKDNSGYVVGLEMRNIENMEQVEGVLAEGHSNRATASTRMNEHSSRSHAIVSVFLTVTNKLEKRRTVSKLHLIDLAGSERLSKSGCTSDDTRLKESQAINKSLSALAEVIASLQRRDKHIPYRNTKLTFFLQDSLGGKAKTLMFVNLSPHKTDVSESLSSLGESPPPFPSAGL</sequence>
<dbReference type="PROSITE" id="PS00411">
    <property type="entry name" value="KINESIN_MOTOR_1"/>
    <property type="match status" value="1"/>
</dbReference>
<dbReference type="PANTHER" id="PTHR47972">
    <property type="entry name" value="KINESIN-LIKE PROTEIN KLP-3"/>
    <property type="match status" value="1"/>
</dbReference>
<dbReference type="InterPro" id="IPR027417">
    <property type="entry name" value="P-loop_NTPase"/>
</dbReference>
<evidence type="ECO:0000256" key="2">
    <source>
        <dbReference type="ARBA" id="ARBA00022840"/>
    </source>
</evidence>
<dbReference type="GO" id="GO:0003777">
    <property type="term" value="F:microtubule motor activity"/>
    <property type="evidence" value="ECO:0007669"/>
    <property type="project" value="InterPro"/>
</dbReference>
<dbReference type="PROSITE" id="PS50067">
    <property type="entry name" value="KINESIN_MOTOR_2"/>
    <property type="match status" value="1"/>
</dbReference>
<feature type="binding site" evidence="4">
    <location>
        <begin position="254"/>
        <end position="261"/>
    </location>
    <ligand>
        <name>ATP</name>
        <dbReference type="ChEBI" id="CHEBI:30616"/>
    </ligand>
</feature>
<dbReference type="GO" id="GO:0008017">
    <property type="term" value="F:microtubule binding"/>
    <property type="evidence" value="ECO:0007669"/>
    <property type="project" value="InterPro"/>
</dbReference>
<proteinExistence type="inferred from homology"/>
<keyword evidence="3 4" id="KW-0505">Motor protein</keyword>
<dbReference type="Gene3D" id="3.40.850.10">
    <property type="entry name" value="Kinesin motor domain"/>
    <property type="match status" value="1"/>
</dbReference>
<keyword evidence="2 4" id="KW-0067">ATP-binding</keyword>
<dbReference type="InterPro" id="IPR027640">
    <property type="entry name" value="Kinesin-like_fam"/>
</dbReference>
<accession>A0AAE0KPX8</accession>
<evidence type="ECO:0000313" key="9">
    <source>
        <dbReference type="Proteomes" id="UP001190700"/>
    </source>
</evidence>
<dbReference type="GO" id="GO:0005874">
    <property type="term" value="C:microtubule"/>
    <property type="evidence" value="ECO:0007669"/>
    <property type="project" value="UniProtKB-KW"/>
</dbReference>
<gene>
    <name evidence="8" type="ORF">CYMTET_34720</name>
</gene>
<dbReference type="InterPro" id="IPR019821">
    <property type="entry name" value="Kinesin_motor_CS"/>
</dbReference>
<evidence type="ECO:0000256" key="5">
    <source>
        <dbReference type="RuleBase" id="RU000394"/>
    </source>
</evidence>
<keyword evidence="5" id="KW-0493">Microtubule</keyword>
<evidence type="ECO:0000313" key="8">
    <source>
        <dbReference type="EMBL" id="KAK3256129.1"/>
    </source>
</evidence>
<keyword evidence="6" id="KW-0175">Coiled coil</keyword>
<dbReference type="PRINTS" id="PR00380">
    <property type="entry name" value="KINESINHEAVY"/>
</dbReference>
<dbReference type="Pfam" id="PF00225">
    <property type="entry name" value="Kinesin"/>
    <property type="match status" value="1"/>
</dbReference>
<dbReference type="Proteomes" id="UP001190700">
    <property type="component" value="Unassembled WGS sequence"/>
</dbReference>
<dbReference type="GO" id="GO:0007018">
    <property type="term" value="P:microtubule-based movement"/>
    <property type="evidence" value="ECO:0007669"/>
    <property type="project" value="InterPro"/>
</dbReference>
<evidence type="ECO:0000256" key="4">
    <source>
        <dbReference type="PROSITE-ProRule" id="PRU00283"/>
    </source>
</evidence>
<dbReference type="SMART" id="SM00129">
    <property type="entry name" value="KISc"/>
    <property type="match status" value="1"/>
</dbReference>
<dbReference type="EMBL" id="LGRX02021955">
    <property type="protein sequence ID" value="KAK3256129.1"/>
    <property type="molecule type" value="Genomic_DNA"/>
</dbReference>
<dbReference type="SUPFAM" id="SSF52540">
    <property type="entry name" value="P-loop containing nucleoside triphosphate hydrolases"/>
    <property type="match status" value="1"/>
</dbReference>
<reference evidence="8 9" key="1">
    <citation type="journal article" date="2015" name="Genome Biol. Evol.">
        <title>Comparative Genomics of a Bacterivorous Green Alga Reveals Evolutionary Causalities and Consequences of Phago-Mixotrophic Mode of Nutrition.</title>
        <authorList>
            <person name="Burns J.A."/>
            <person name="Paasch A."/>
            <person name="Narechania A."/>
            <person name="Kim E."/>
        </authorList>
    </citation>
    <scope>NUCLEOTIDE SEQUENCE [LARGE SCALE GENOMIC DNA]</scope>
    <source>
        <strain evidence="8 9">PLY_AMNH</strain>
    </source>
</reference>
<keyword evidence="1 4" id="KW-0547">Nucleotide-binding</keyword>
<feature type="coiled-coil region" evidence="6">
    <location>
        <begin position="67"/>
        <end position="146"/>
    </location>
</feature>
<dbReference type="Gene3D" id="1.20.1170.10">
    <property type="match status" value="1"/>
</dbReference>
<dbReference type="InterPro" id="IPR001752">
    <property type="entry name" value="Kinesin_motor_dom"/>
</dbReference>
<dbReference type="AlphaFoldDB" id="A0AAE0KPX8"/>